<dbReference type="AlphaFoldDB" id="A0A9N9FDF6"/>
<feature type="compositionally biased region" description="Low complexity" evidence="1">
    <location>
        <begin position="320"/>
        <end position="329"/>
    </location>
</feature>
<evidence type="ECO:0000256" key="2">
    <source>
        <dbReference type="SAM" id="Phobius"/>
    </source>
</evidence>
<accession>A0A9N9FDF6</accession>
<feature type="transmembrane region" description="Helical" evidence="2">
    <location>
        <begin position="102"/>
        <end position="122"/>
    </location>
</feature>
<feature type="transmembrane region" description="Helical" evidence="2">
    <location>
        <begin position="78"/>
        <end position="96"/>
    </location>
</feature>
<organism evidence="3 4">
    <name type="scientific">Ambispora gerdemannii</name>
    <dbReference type="NCBI Taxonomy" id="144530"/>
    <lineage>
        <taxon>Eukaryota</taxon>
        <taxon>Fungi</taxon>
        <taxon>Fungi incertae sedis</taxon>
        <taxon>Mucoromycota</taxon>
        <taxon>Glomeromycotina</taxon>
        <taxon>Glomeromycetes</taxon>
        <taxon>Archaeosporales</taxon>
        <taxon>Ambisporaceae</taxon>
        <taxon>Ambispora</taxon>
    </lineage>
</organism>
<proteinExistence type="predicted"/>
<reference evidence="3" key="1">
    <citation type="submission" date="2021-06" db="EMBL/GenBank/DDBJ databases">
        <authorList>
            <person name="Kallberg Y."/>
            <person name="Tangrot J."/>
            <person name="Rosling A."/>
        </authorList>
    </citation>
    <scope>NUCLEOTIDE SEQUENCE</scope>
    <source>
        <strain evidence="3">MT106</strain>
    </source>
</reference>
<feature type="region of interest" description="Disordered" evidence="1">
    <location>
        <begin position="314"/>
        <end position="343"/>
    </location>
</feature>
<dbReference type="GO" id="GO:0005794">
    <property type="term" value="C:Golgi apparatus"/>
    <property type="evidence" value="ECO:0007669"/>
    <property type="project" value="TreeGrafter"/>
</dbReference>
<feature type="transmembrane region" description="Helical" evidence="2">
    <location>
        <begin position="281"/>
        <end position="300"/>
    </location>
</feature>
<dbReference type="EMBL" id="CAJVPL010000735">
    <property type="protein sequence ID" value="CAG8525364.1"/>
    <property type="molecule type" value="Genomic_DNA"/>
</dbReference>
<evidence type="ECO:0000256" key="1">
    <source>
        <dbReference type="SAM" id="MobiDB-lite"/>
    </source>
</evidence>
<dbReference type="PANTHER" id="PTHR34391">
    <property type="entry name" value="UPF0658 GOLGI APPARATUS MEMBRANE PROTEIN C1952.10C-RELATED"/>
    <property type="match status" value="1"/>
</dbReference>
<dbReference type="InterPro" id="IPR040410">
    <property type="entry name" value="UPF0658_Golgi"/>
</dbReference>
<keyword evidence="2" id="KW-0812">Transmembrane</keyword>
<keyword evidence="2" id="KW-1133">Transmembrane helix</keyword>
<feature type="transmembrane region" description="Helical" evidence="2">
    <location>
        <begin position="161"/>
        <end position="187"/>
    </location>
</feature>
<keyword evidence="4" id="KW-1185">Reference proteome</keyword>
<gene>
    <name evidence="3" type="ORF">AGERDE_LOCUS5448</name>
</gene>
<dbReference type="OrthoDB" id="2448307at2759"/>
<comment type="caution">
    <text evidence="3">The sequence shown here is derived from an EMBL/GenBank/DDBJ whole genome shotgun (WGS) entry which is preliminary data.</text>
</comment>
<feature type="transmembrane region" description="Helical" evidence="2">
    <location>
        <begin position="207"/>
        <end position="238"/>
    </location>
</feature>
<evidence type="ECO:0000313" key="3">
    <source>
        <dbReference type="EMBL" id="CAG8525364.1"/>
    </source>
</evidence>
<dbReference type="Proteomes" id="UP000789831">
    <property type="component" value="Unassembled WGS sequence"/>
</dbReference>
<keyword evidence="2" id="KW-0472">Membrane</keyword>
<feature type="transmembrane region" description="Helical" evidence="2">
    <location>
        <begin position="250"/>
        <end position="269"/>
    </location>
</feature>
<evidence type="ECO:0000313" key="4">
    <source>
        <dbReference type="Proteomes" id="UP000789831"/>
    </source>
</evidence>
<feature type="transmembrane region" description="Helical" evidence="2">
    <location>
        <begin position="24"/>
        <end position="45"/>
    </location>
</feature>
<name>A0A9N9FDF6_9GLOM</name>
<dbReference type="PANTHER" id="PTHR34391:SF1">
    <property type="entry name" value="UPF0658 GOLGI APPARATUS MEMBRANE PROTEIN C1952.10C-RELATED"/>
    <property type="match status" value="1"/>
</dbReference>
<protein>
    <submittedName>
        <fullName evidence="3">5915_t:CDS:1</fullName>
    </submittedName>
</protein>
<sequence>MVRPPGQLIEKTIKRVSESKWTKLFVLTSILQAILVIVLEGRVYAHNNREKRFLELKPEECKVADSITRINNIMQENLVFMGFQAFQFLFCVNAIYNQNTIQMIAIAVINYVCALFGIVQIFETVKWRKTLTDTIDGLPMDKCNGKDGDGRPYRDLLNADIISFEVPLVAILLIFGTGLGFLAFKLYQQFGWNIYKRIGADLRKQSIYRTMLIFVMLLKLDIFFMLAFSILALVVLNINSETKIRRLNSGAFYFHLGLTILIVIMQFLAYISVEKNGEPEWLSSPSSVSLLTAIWSFLVLRNFNQGLKDLLDKGKHDENTNNTHNMENTRPTPPRWQIEDDDD</sequence>